<evidence type="ECO:0000256" key="1">
    <source>
        <dbReference type="SAM" id="Phobius"/>
    </source>
</evidence>
<keyword evidence="1" id="KW-1133">Transmembrane helix</keyword>
<dbReference type="OrthoDB" id="6401086at2"/>
<sequence>MKKSQFNIISGRLIRILLIIILLVGTLFSVVTLWFLSDEKSKVRNAEPVHHNTASVQPMNNKPFDKVVEREIKSGQNIQQRFDCIGKILNDVDSEQLEKFKKWESIEESFQYNEAFSSQLAYALVSSINRDSLTDERSAKPAKNQLALLEAFSRKHQGNSLVDYFLVSKCVEKEVLGHCDESIVSNAVVNDPNNGALWFQIAMLEASKNNIEEVISALEQVVAAPNFNMYWSESVDIFDDALESAGVDDYIQRMNAAVKFAGKLITKSKSTADLSKFCLEQSEGRADIAQLCLGLGDKLVVNAKFVIEKRSGYGLQKAVYRVLNDERSIEMLEEQEKEVRQASKPVNNAFQLLSIDAELERYWFEQLKFFGGIEAIKKLNEEVNRLTENPDYNPCLK</sequence>
<keyword evidence="1" id="KW-0472">Membrane</keyword>
<evidence type="ECO:0000313" key="3">
    <source>
        <dbReference type="Proteomes" id="UP000315439"/>
    </source>
</evidence>
<accession>A0A545UIZ5</accession>
<dbReference type="Proteomes" id="UP000315439">
    <property type="component" value="Unassembled WGS sequence"/>
</dbReference>
<reference evidence="2 3" key="1">
    <citation type="submission" date="2019-07" db="EMBL/GenBank/DDBJ databases">
        <title>Draft genome for Aliikangiella sp. M105.</title>
        <authorList>
            <person name="Wang G."/>
        </authorList>
    </citation>
    <scope>NUCLEOTIDE SEQUENCE [LARGE SCALE GENOMIC DNA]</scope>
    <source>
        <strain evidence="2 3">M105</strain>
    </source>
</reference>
<dbReference type="AlphaFoldDB" id="A0A545UIZ5"/>
<proteinExistence type="predicted"/>
<comment type="caution">
    <text evidence="2">The sequence shown here is derived from an EMBL/GenBank/DDBJ whole genome shotgun (WGS) entry which is preliminary data.</text>
</comment>
<dbReference type="EMBL" id="VIKS01000001">
    <property type="protein sequence ID" value="TQV89403.1"/>
    <property type="molecule type" value="Genomic_DNA"/>
</dbReference>
<name>A0A545UIZ5_9GAMM</name>
<keyword evidence="3" id="KW-1185">Reference proteome</keyword>
<gene>
    <name evidence="2" type="ORF">FLL46_00540</name>
</gene>
<feature type="transmembrane region" description="Helical" evidence="1">
    <location>
        <begin position="12"/>
        <end position="36"/>
    </location>
</feature>
<evidence type="ECO:0000313" key="2">
    <source>
        <dbReference type="EMBL" id="TQV89403.1"/>
    </source>
</evidence>
<dbReference type="RefSeq" id="WP_142891467.1">
    <property type="nucleotide sequence ID" value="NZ_ML660160.1"/>
</dbReference>
<protein>
    <submittedName>
        <fullName evidence="2">Uncharacterized protein</fullName>
    </submittedName>
</protein>
<keyword evidence="1" id="KW-0812">Transmembrane</keyword>
<organism evidence="2 3">
    <name type="scientific">Aliikangiella coralliicola</name>
    <dbReference type="NCBI Taxonomy" id="2592383"/>
    <lineage>
        <taxon>Bacteria</taxon>
        <taxon>Pseudomonadati</taxon>
        <taxon>Pseudomonadota</taxon>
        <taxon>Gammaproteobacteria</taxon>
        <taxon>Oceanospirillales</taxon>
        <taxon>Pleioneaceae</taxon>
        <taxon>Aliikangiella</taxon>
    </lineage>
</organism>